<dbReference type="Gene3D" id="1.25.40.20">
    <property type="entry name" value="Ankyrin repeat-containing domain"/>
    <property type="match status" value="5"/>
</dbReference>
<dbReference type="SMART" id="SM00248">
    <property type="entry name" value="ANK"/>
    <property type="match status" value="16"/>
</dbReference>
<dbReference type="PANTHER" id="PTHR24198">
    <property type="entry name" value="ANKYRIN REPEAT AND PROTEIN KINASE DOMAIN-CONTAINING PROTEIN"/>
    <property type="match status" value="1"/>
</dbReference>
<feature type="repeat" description="ANK" evidence="3">
    <location>
        <begin position="319"/>
        <end position="351"/>
    </location>
</feature>
<dbReference type="Pfam" id="PF00023">
    <property type="entry name" value="Ank"/>
    <property type="match status" value="1"/>
</dbReference>
<protein>
    <submittedName>
        <fullName evidence="5">Ankyrin</fullName>
    </submittedName>
</protein>
<evidence type="ECO:0000256" key="2">
    <source>
        <dbReference type="ARBA" id="ARBA00023043"/>
    </source>
</evidence>
<dbReference type="PANTHER" id="PTHR24198:SF165">
    <property type="entry name" value="ANKYRIN REPEAT-CONTAINING PROTEIN-RELATED"/>
    <property type="match status" value="1"/>
</dbReference>
<name>A0AAW2ZB76_9EUKA</name>
<keyword evidence="6" id="KW-1185">Reference proteome</keyword>
<feature type="compositionally biased region" description="Acidic residues" evidence="4">
    <location>
        <begin position="20"/>
        <end position="30"/>
    </location>
</feature>
<feature type="compositionally biased region" description="Basic and acidic residues" evidence="4">
    <location>
        <begin position="54"/>
        <end position="63"/>
    </location>
</feature>
<feature type="repeat" description="ANK" evidence="3">
    <location>
        <begin position="414"/>
        <end position="446"/>
    </location>
</feature>
<feature type="repeat" description="ANK" evidence="3">
    <location>
        <begin position="381"/>
        <end position="413"/>
    </location>
</feature>
<gene>
    <name evidence="5" type="ORF">AKO1_001472</name>
</gene>
<feature type="repeat" description="ANK" evidence="3">
    <location>
        <begin position="247"/>
        <end position="281"/>
    </location>
</feature>
<feature type="region of interest" description="Disordered" evidence="4">
    <location>
        <begin position="1"/>
        <end position="63"/>
    </location>
</feature>
<dbReference type="AlphaFoldDB" id="A0AAW2ZB76"/>
<dbReference type="PROSITE" id="PS50088">
    <property type="entry name" value="ANK_REPEAT"/>
    <property type="match status" value="10"/>
</dbReference>
<dbReference type="Pfam" id="PF13637">
    <property type="entry name" value="Ank_4"/>
    <property type="match status" value="1"/>
</dbReference>
<evidence type="ECO:0000256" key="3">
    <source>
        <dbReference type="PROSITE-ProRule" id="PRU00023"/>
    </source>
</evidence>
<feature type="repeat" description="ANK" evidence="3">
    <location>
        <begin position="481"/>
        <end position="513"/>
    </location>
</feature>
<evidence type="ECO:0000313" key="6">
    <source>
        <dbReference type="Proteomes" id="UP001431209"/>
    </source>
</evidence>
<dbReference type="InterPro" id="IPR002110">
    <property type="entry name" value="Ankyrin_rpt"/>
</dbReference>
<dbReference type="Proteomes" id="UP001431209">
    <property type="component" value="Unassembled WGS sequence"/>
</dbReference>
<feature type="repeat" description="ANK" evidence="3">
    <location>
        <begin position="180"/>
        <end position="212"/>
    </location>
</feature>
<feature type="repeat" description="ANK" evidence="3">
    <location>
        <begin position="115"/>
        <end position="147"/>
    </location>
</feature>
<sequence>MSSTASGSGSGTRKRGRLEEEFETQEEAVLLEENARKRIKLNTNEGNSDGEVSTNERDETKEDVIEPQTDDILINTSSSLVKLYPLHHACAIGCVETVSELLSKEDANVDMLGPYNSTPLHIASFFGRTDVVKLLIQKGARTDALDVYNRSPLVSAVFKENLELMEVLLTLGKADINFSSLMSPAHTAARFNKHHALNLLIQHGADMNRVDAKNCNVLHVACKSNSTQVVKLLMSQPNIDHAARDRGGRTAFLCAAKRRDPDPVILQELLEKGASINDKNANGNSAIHYAMLHSDDTLLDALLTLGIDRNLNFNARTANGNTALHLAATVGYTRGAAALLDMGAITNVRNNDTVFPFYLAARYGHLSVVELFLDKNPDDALCRSALYCAAKGGHPHVVSRLIQHGVSVNFTKKNNFTPLHRAAEKGSDDLVRMLIKNDADIEAITLPQENRAIHLSVMHGHANVLKTLLEKGANPDVKNSDKTTPMLIASGRGYPHIVEILYKSGVDLNKSINKQCALTVATSACREDVVIKLLQLGAETDAKGLHHTSSLHIACRDGYTNIAKALLDYGADAECMDRKGRTPFHYASFQSHLSVMQLLRARLRDVGGAKCRLVGSAPPAMSCCNCRSHYCVDCSIGKVNCEMCSFVSCRFCVDASMHRLEWNGIQNVCKQRCYKICLGKMHTLNGLGKCIGGEKYHDCVLFLT</sequence>
<keyword evidence="2 3" id="KW-0040">ANK repeat</keyword>
<reference evidence="5 6" key="1">
    <citation type="submission" date="2024-03" db="EMBL/GenBank/DDBJ databases">
        <title>The Acrasis kona genome and developmental transcriptomes reveal deep origins of eukaryotic multicellular pathways.</title>
        <authorList>
            <person name="Sheikh S."/>
            <person name="Fu C.-J."/>
            <person name="Brown M.W."/>
            <person name="Baldauf S.L."/>
        </authorList>
    </citation>
    <scope>NUCLEOTIDE SEQUENCE [LARGE SCALE GENOMIC DNA]</scope>
    <source>
        <strain evidence="5 6">ATCC MYA-3509</strain>
    </source>
</reference>
<feature type="repeat" description="ANK" evidence="3">
    <location>
        <begin position="448"/>
        <end position="480"/>
    </location>
</feature>
<organism evidence="5 6">
    <name type="scientific">Acrasis kona</name>
    <dbReference type="NCBI Taxonomy" id="1008807"/>
    <lineage>
        <taxon>Eukaryota</taxon>
        <taxon>Discoba</taxon>
        <taxon>Heterolobosea</taxon>
        <taxon>Tetramitia</taxon>
        <taxon>Eutetramitia</taxon>
        <taxon>Acrasidae</taxon>
        <taxon>Acrasis</taxon>
    </lineage>
</organism>
<dbReference type="EMBL" id="JAOPGA020001241">
    <property type="protein sequence ID" value="KAL0486538.1"/>
    <property type="molecule type" value="Genomic_DNA"/>
</dbReference>
<feature type="repeat" description="ANK" evidence="3">
    <location>
        <begin position="546"/>
        <end position="578"/>
    </location>
</feature>
<comment type="caution">
    <text evidence="5">The sequence shown here is derived from an EMBL/GenBank/DDBJ whole genome shotgun (WGS) entry which is preliminary data.</text>
</comment>
<dbReference type="InterPro" id="IPR036770">
    <property type="entry name" value="Ankyrin_rpt-contain_sf"/>
</dbReference>
<feature type="compositionally biased region" description="Polar residues" evidence="4">
    <location>
        <begin position="41"/>
        <end position="53"/>
    </location>
</feature>
<keyword evidence="1" id="KW-0677">Repeat</keyword>
<accession>A0AAW2ZB76</accession>
<dbReference type="PROSITE" id="PS50297">
    <property type="entry name" value="ANK_REP_REGION"/>
    <property type="match status" value="8"/>
</dbReference>
<dbReference type="PRINTS" id="PR01415">
    <property type="entry name" value="ANKYRIN"/>
</dbReference>
<feature type="repeat" description="ANK" evidence="3">
    <location>
        <begin position="282"/>
        <end position="314"/>
    </location>
</feature>
<dbReference type="Pfam" id="PF12796">
    <property type="entry name" value="Ank_2"/>
    <property type="match status" value="4"/>
</dbReference>
<dbReference type="SUPFAM" id="SSF48403">
    <property type="entry name" value="Ankyrin repeat"/>
    <property type="match status" value="2"/>
</dbReference>
<evidence type="ECO:0000256" key="4">
    <source>
        <dbReference type="SAM" id="MobiDB-lite"/>
    </source>
</evidence>
<proteinExistence type="predicted"/>
<evidence type="ECO:0000313" key="5">
    <source>
        <dbReference type="EMBL" id="KAL0486538.1"/>
    </source>
</evidence>
<evidence type="ECO:0000256" key="1">
    <source>
        <dbReference type="ARBA" id="ARBA00022737"/>
    </source>
</evidence>